<dbReference type="OrthoDB" id="9791814at2"/>
<evidence type="ECO:0000256" key="1">
    <source>
        <dbReference type="SAM" id="SignalP"/>
    </source>
</evidence>
<dbReference type="InterPro" id="IPR010496">
    <property type="entry name" value="AL/BT2_dom"/>
</dbReference>
<feature type="domain" description="3-keto-alpha-glucoside-1,2-lyase/3-keto-2-hydroxy-glucal hydratase" evidence="2">
    <location>
        <begin position="40"/>
        <end position="208"/>
    </location>
</feature>
<evidence type="ECO:0000259" key="2">
    <source>
        <dbReference type="Pfam" id="PF06439"/>
    </source>
</evidence>
<protein>
    <recommendedName>
        <fullName evidence="2">3-keto-alpha-glucoside-1,2-lyase/3-keto-2-hydroxy-glucal hydratase domain-containing protein</fullName>
    </recommendedName>
</protein>
<sequence>MRCLTLLTLVFVATAAAVPAADPSAASRFEKADLGKLPPGWVAAKTGQGEGSVWVVVADDTAPGKTGYCLAQTAEGPNPFFNLCVRTAGAYQDVAVKVQFKAVAGKLDQGGGVVWRYQDADNYYIARMNPLEDNFRVYKVVAGKRTQLDTKERLKVPVGEWYTIAVTMAGSAIECRLDGEKHLSATDDTFKTAGKVGLWSKADARTRFDQFAAAAIEK</sequence>
<reference evidence="4" key="1">
    <citation type="submission" date="2017-06" db="EMBL/GenBank/DDBJ databases">
        <title>Genome analysis of Fimbriiglobus ruber SP5, the first member of the order Planctomycetales with confirmed chitinolytic capability.</title>
        <authorList>
            <person name="Ravin N.V."/>
            <person name="Rakitin A.L."/>
            <person name="Ivanova A.A."/>
            <person name="Beletsky A.V."/>
            <person name="Kulichevskaya I.S."/>
            <person name="Mardanov A.V."/>
            <person name="Dedysh S.N."/>
        </authorList>
    </citation>
    <scope>NUCLEOTIDE SEQUENCE [LARGE SCALE GENOMIC DNA]</scope>
    <source>
        <strain evidence="4">SP5</strain>
    </source>
</reference>
<feature type="chain" id="PRO_5012397994" description="3-keto-alpha-glucoside-1,2-lyase/3-keto-2-hydroxy-glucal hydratase domain-containing protein" evidence="1">
    <location>
        <begin position="21"/>
        <end position="218"/>
    </location>
</feature>
<dbReference type="AlphaFoldDB" id="A0A225DMQ8"/>
<dbReference type="RefSeq" id="WP_088257388.1">
    <property type="nucleotide sequence ID" value="NZ_NIDE01000014.1"/>
</dbReference>
<dbReference type="GO" id="GO:0016787">
    <property type="term" value="F:hydrolase activity"/>
    <property type="evidence" value="ECO:0007669"/>
    <property type="project" value="InterPro"/>
</dbReference>
<dbReference type="Proteomes" id="UP000214646">
    <property type="component" value="Unassembled WGS sequence"/>
</dbReference>
<dbReference type="EMBL" id="NIDE01000014">
    <property type="protein sequence ID" value="OWK37477.1"/>
    <property type="molecule type" value="Genomic_DNA"/>
</dbReference>
<keyword evidence="4" id="KW-1185">Reference proteome</keyword>
<gene>
    <name evidence="3" type="ORF">FRUB_06597</name>
</gene>
<dbReference type="Pfam" id="PF06439">
    <property type="entry name" value="3keto-disac_hyd"/>
    <property type="match status" value="1"/>
</dbReference>
<name>A0A225DMQ8_9BACT</name>
<dbReference type="Gene3D" id="2.60.120.560">
    <property type="entry name" value="Exo-inulinase, domain 1"/>
    <property type="match status" value="1"/>
</dbReference>
<evidence type="ECO:0000313" key="4">
    <source>
        <dbReference type="Proteomes" id="UP000214646"/>
    </source>
</evidence>
<evidence type="ECO:0000313" key="3">
    <source>
        <dbReference type="EMBL" id="OWK37477.1"/>
    </source>
</evidence>
<comment type="caution">
    <text evidence="3">The sequence shown here is derived from an EMBL/GenBank/DDBJ whole genome shotgun (WGS) entry which is preliminary data.</text>
</comment>
<feature type="signal peptide" evidence="1">
    <location>
        <begin position="1"/>
        <end position="20"/>
    </location>
</feature>
<accession>A0A225DMQ8</accession>
<dbReference type="InterPro" id="IPR013320">
    <property type="entry name" value="ConA-like_dom_sf"/>
</dbReference>
<proteinExistence type="predicted"/>
<dbReference type="SUPFAM" id="SSF49899">
    <property type="entry name" value="Concanavalin A-like lectins/glucanases"/>
    <property type="match status" value="1"/>
</dbReference>
<keyword evidence="1" id="KW-0732">Signal</keyword>
<organism evidence="3 4">
    <name type="scientific">Fimbriiglobus ruber</name>
    <dbReference type="NCBI Taxonomy" id="1908690"/>
    <lineage>
        <taxon>Bacteria</taxon>
        <taxon>Pseudomonadati</taxon>
        <taxon>Planctomycetota</taxon>
        <taxon>Planctomycetia</taxon>
        <taxon>Gemmatales</taxon>
        <taxon>Gemmataceae</taxon>
        <taxon>Fimbriiglobus</taxon>
    </lineage>
</organism>